<accession>A0A0G3EWR1</accession>
<keyword evidence="1" id="KW-0732">Signal</keyword>
<dbReference type="InterPro" id="IPR014004">
    <property type="entry name" value="Transpt-assoc_nodulatn_dom_bac"/>
</dbReference>
<dbReference type="OrthoDB" id="870892at2"/>
<evidence type="ECO:0000256" key="1">
    <source>
        <dbReference type="ARBA" id="ARBA00022729"/>
    </source>
</evidence>
<proteinExistence type="predicted"/>
<dbReference type="Gene3D" id="3.30.1340.30">
    <property type="match status" value="3"/>
</dbReference>
<dbReference type="PATRIC" id="fig|445709.3.peg.1530"/>
<evidence type="ECO:0000259" key="2">
    <source>
        <dbReference type="PROSITE" id="PS50914"/>
    </source>
</evidence>
<dbReference type="PANTHER" id="PTHR34606">
    <property type="entry name" value="BON DOMAIN-CONTAINING PROTEIN"/>
    <property type="match status" value="1"/>
</dbReference>
<protein>
    <submittedName>
        <fullName evidence="3">OsmY domain-containing protein</fullName>
    </submittedName>
</protein>
<keyword evidence="4" id="KW-1185">Reference proteome</keyword>
<dbReference type="STRING" id="445709.ABW99_07160"/>
<feature type="domain" description="BON" evidence="2">
    <location>
        <begin position="149"/>
        <end position="216"/>
    </location>
</feature>
<feature type="domain" description="BON" evidence="2">
    <location>
        <begin position="78"/>
        <end position="146"/>
    </location>
</feature>
<name>A0A0G3EWR1_9BURK</name>
<feature type="domain" description="BON" evidence="2">
    <location>
        <begin position="3"/>
        <end position="71"/>
    </location>
</feature>
<dbReference type="Pfam" id="PF04972">
    <property type="entry name" value="BON"/>
    <property type="match status" value="3"/>
</dbReference>
<evidence type="ECO:0000313" key="3">
    <source>
        <dbReference type="EMBL" id="AKJ70434.1"/>
    </source>
</evidence>
<gene>
    <name evidence="3" type="ORF">ABW99_07160</name>
</gene>
<sequence>MKTDAQLQQDVMEELAWEPSVNATEIGVEVKDGIVTLAGHVASFVEKHAAERAAQRVSGVKAVIVEITVKLPIDSRRSDTDIAAAALSALTWHTSLPAGAIGLKVENGWLTLTGEVDWPYQKFVAEQALKPLRGVTGVTNLIAVKPRVVPDDVKRKIDAALQRQAQREAGRIDVAISGGTVTLSGKVHSAAERHAAERAAWSAPGVTAVFDHLSLE</sequence>
<dbReference type="PROSITE" id="PS50914">
    <property type="entry name" value="BON"/>
    <property type="match status" value="3"/>
</dbReference>
<dbReference type="Proteomes" id="UP000036700">
    <property type="component" value="Chromosome"/>
</dbReference>
<dbReference type="RefSeq" id="WP_047216423.1">
    <property type="nucleotide sequence ID" value="NZ_CP011568.3"/>
</dbReference>
<dbReference type="EMBL" id="CP011568">
    <property type="protein sequence ID" value="AKJ70434.1"/>
    <property type="molecule type" value="Genomic_DNA"/>
</dbReference>
<dbReference type="InterPro" id="IPR007055">
    <property type="entry name" value="BON_dom"/>
</dbReference>
<organism evidence="3 4">
    <name type="scientific">Pandoraea thiooxydans</name>
    <dbReference type="NCBI Taxonomy" id="445709"/>
    <lineage>
        <taxon>Bacteria</taxon>
        <taxon>Pseudomonadati</taxon>
        <taxon>Pseudomonadota</taxon>
        <taxon>Betaproteobacteria</taxon>
        <taxon>Burkholderiales</taxon>
        <taxon>Burkholderiaceae</taxon>
        <taxon>Pandoraea</taxon>
    </lineage>
</organism>
<dbReference type="PANTHER" id="PTHR34606:SF4">
    <property type="entry name" value="OUTER MEMBRANE LIPOPROTEIN DOLP"/>
    <property type="match status" value="1"/>
</dbReference>
<reference evidence="4" key="1">
    <citation type="submission" date="2015-06" db="EMBL/GenBank/DDBJ databases">
        <authorList>
            <person name="Lim Y.L."/>
            <person name="Ee R."/>
            <person name="Yong D."/>
            <person name="How K.Y."/>
            <person name="Yin W.F."/>
            <person name="Chan K.G."/>
        </authorList>
    </citation>
    <scope>NUCLEOTIDE SEQUENCE [LARGE SCALE GENOMIC DNA]</scope>
    <source>
        <strain evidence="4">DSM 25325</strain>
    </source>
</reference>
<dbReference type="SMART" id="SM00749">
    <property type="entry name" value="BON"/>
    <property type="match status" value="2"/>
</dbReference>
<dbReference type="AlphaFoldDB" id="A0A0G3EWR1"/>
<evidence type="ECO:0000313" key="4">
    <source>
        <dbReference type="Proteomes" id="UP000036700"/>
    </source>
</evidence>
<dbReference type="InterPro" id="IPR051686">
    <property type="entry name" value="Lipoprotein_DolP"/>
</dbReference>
<dbReference type="KEGG" id="ptx:ABW99_07160"/>